<dbReference type="PROSITE" id="PS50943">
    <property type="entry name" value="HTH_CROC1"/>
    <property type="match status" value="1"/>
</dbReference>
<dbReference type="AlphaFoldDB" id="A0A5C4LFM5"/>
<evidence type="ECO:0000313" key="2">
    <source>
        <dbReference type="EMBL" id="TNC11025.1"/>
    </source>
</evidence>
<dbReference type="GO" id="GO:0016301">
    <property type="term" value="F:kinase activity"/>
    <property type="evidence" value="ECO:0007669"/>
    <property type="project" value="UniProtKB-KW"/>
</dbReference>
<dbReference type="InterPro" id="IPR010982">
    <property type="entry name" value="Lambda_DNA-bd_dom_sf"/>
</dbReference>
<keyword evidence="2" id="KW-0418">Kinase</keyword>
<dbReference type="SUPFAM" id="SSF47413">
    <property type="entry name" value="lambda repressor-like DNA-binding domains"/>
    <property type="match status" value="1"/>
</dbReference>
<dbReference type="CDD" id="cd00130">
    <property type="entry name" value="PAS"/>
    <property type="match status" value="1"/>
</dbReference>
<dbReference type="RefSeq" id="WP_139037634.1">
    <property type="nucleotide sequence ID" value="NZ_VDDA01000010.1"/>
</dbReference>
<keyword evidence="2" id="KW-0808">Transferase</keyword>
<feature type="domain" description="HTH cro/C1-type" evidence="1">
    <location>
        <begin position="279"/>
        <end position="308"/>
    </location>
</feature>
<dbReference type="GO" id="GO:0003677">
    <property type="term" value="F:DNA binding"/>
    <property type="evidence" value="ECO:0007669"/>
    <property type="project" value="InterPro"/>
</dbReference>
<proteinExistence type="predicted"/>
<gene>
    <name evidence="2" type="ORF">FF100_20700</name>
</gene>
<sequence length="346" mass="38083">MNAVDLKSCSSPYLHLIEECGCVGFWSWSFASGAQYWSPGLLRLLGVSPSSGAAGYDLLVDLIHPEDRTRLASPGEVLQGYVSAPARVRLIRPTGELLNVSILSELHVSPEGRPLMASGAVLDVTELSRLRRMQAIEQRHRQALYRSTYSTTYAVSADRLHSFPSEMAQVHGLSLHEINDDPFVMVVPEERAAFRERAMGVHDPQTRFQGISRERLADGEVWRFRIIGVPLWDGAGRYIGRAGMKYPVHESGAPVQAQGAPQDGRIRRALEQTVHARHLRAARAMLDWSMATLAAASGLSLSTVRRLEDDAGGRIDESRHRAVAALRRGGIRFIAMDDGTLALAKT</sequence>
<keyword evidence="3" id="KW-1185">Reference proteome</keyword>
<dbReference type="Gene3D" id="3.30.450.20">
    <property type="entry name" value="PAS domain"/>
    <property type="match status" value="1"/>
</dbReference>
<dbReference type="InterPro" id="IPR000014">
    <property type="entry name" value="PAS"/>
</dbReference>
<protein>
    <submittedName>
        <fullName evidence="2">Histidine kinase</fullName>
    </submittedName>
</protein>
<dbReference type="Proteomes" id="UP000305267">
    <property type="component" value="Unassembled WGS sequence"/>
</dbReference>
<accession>A0A5C4LFM5</accession>
<dbReference type="CDD" id="cd00093">
    <property type="entry name" value="HTH_XRE"/>
    <property type="match status" value="1"/>
</dbReference>
<dbReference type="SUPFAM" id="SSF55785">
    <property type="entry name" value="PYP-like sensor domain (PAS domain)"/>
    <property type="match status" value="2"/>
</dbReference>
<dbReference type="OrthoDB" id="3782725at2"/>
<dbReference type="EMBL" id="VDDA01000010">
    <property type="protein sequence ID" value="TNC11025.1"/>
    <property type="molecule type" value="Genomic_DNA"/>
</dbReference>
<organism evidence="2 3">
    <name type="scientific">Methylobacterium terricola</name>
    <dbReference type="NCBI Taxonomy" id="2583531"/>
    <lineage>
        <taxon>Bacteria</taxon>
        <taxon>Pseudomonadati</taxon>
        <taxon>Pseudomonadota</taxon>
        <taxon>Alphaproteobacteria</taxon>
        <taxon>Hyphomicrobiales</taxon>
        <taxon>Methylobacteriaceae</taxon>
        <taxon>Methylobacterium</taxon>
    </lineage>
</organism>
<dbReference type="InterPro" id="IPR035965">
    <property type="entry name" value="PAS-like_dom_sf"/>
</dbReference>
<comment type="caution">
    <text evidence="2">The sequence shown here is derived from an EMBL/GenBank/DDBJ whole genome shotgun (WGS) entry which is preliminary data.</text>
</comment>
<name>A0A5C4LFM5_9HYPH</name>
<evidence type="ECO:0000259" key="1">
    <source>
        <dbReference type="PROSITE" id="PS50943"/>
    </source>
</evidence>
<dbReference type="InterPro" id="IPR001387">
    <property type="entry name" value="Cro/C1-type_HTH"/>
</dbReference>
<reference evidence="2 3" key="1">
    <citation type="submission" date="2019-06" db="EMBL/GenBank/DDBJ databases">
        <title>Genome of Methylobacterium sp. 17Sr1-39.</title>
        <authorList>
            <person name="Seo T."/>
        </authorList>
    </citation>
    <scope>NUCLEOTIDE SEQUENCE [LARGE SCALE GENOMIC DNA]</scope>
    <source>
        <strain evidence="2 3">17Sr1-39</strain>
    </source>
</reference>
<evidence type="ECO:0000313" key="3">
    <source>
        <dbReference type="Proteomes" id="UP000305267"/>
    </source>
</evidence>
<dbReference type="Gene3D" id="1.10.260.40">
    <property type="entry name" value="lambda repressor-like DNA-binding domains"/>
    <property type="match status" value="1"/>
</dbReference>